<proteinExistence type="predicted"/>
<feature type="transmembrane region" description="Helical" evidence="1">
    <location>
        <begin position="33"/>
        <end position="55"/>
    </location>
</feature>
<sequence>MGRVRCVLLYPVWLLAGVSNMCFLAGPEFAYVYATRICLQWDSFLTFSVIFYCLAQGAKQLERLGCTKFS</sequence>
<protein>
    <submittedName>
        <fullName evidence="2">Uncharacterized protein</fullName>
    </submittedName>
</protein>
<dbReference type="Proteomes" id="UP001374579">
    <property type="component" value="Unassembled WGS sequence"/>
</dbReference>
<gene>
    <name evidence="2" type="ORF">V1264_019268</name>
</gene>
<name>A0AAN9BEH4_9CAEN</name>
<accession>A0AAN9BEH4</accession>
<evidence type="ECO:0000256" key="1">
    <source>
        <dbReference type="SAM" id="Phobius"/>
    </source>
</evidence>
<keyword evidence="1" id="KW-0812">Transmembrane</keyword>
<feature type="transmembrane region" description="Helical" evidence="1">
    <location>
        <begin position="7"/>
        <end position="27"/>
    </location>
</feature>
<evidence type="ECO:0000313" key="2">
    <source>
        <dbReference type="EMBL" id="KAK7104573.1"/>
    </source>
</evidence>
<keyword evidence="1" id="KW-0472">Membrane</keyword>
<keyword evidence="3" id="KW-1185">Reference proteome</keyword>
<comment type="caution">
    <text evidence="2">The sequence shown here is derived from an EMBL/GenBank/DDBJ whole genome shotgun (WGS) entry which is preliminary data.</text>
</comment>
<organism evidence="2 3">
    <name type="scientific">Littorina saxatilis</name>
    <dbReference type="NCBI Taxonomy" id="31220"/>
    <lineage>
        <taxon>Eukaryota</taxon>
        <taxon>Metazoa</taxon>
        <taxon>Spiralia</taxon>
        <taxon>Lophotrochozoa</taxon>
        <taxon>Mollusca</taxon>
        <taxon>Gastropoda</taxon>
        <taxon>Caenogastropoda</taxon>
        <taxon>Littorinimorpha</taxon>
        <taxon>Littorinoidea</taxon>
        <taxon>Littorinidae</taxon>
        <taxon>Littorina</taxon>
    </lineage>
</organism>
<reference evidence="2 3" key="1">
    <citation type="submission" date="2024-02" db="EMBL/GenBank/DDBJ databases">
        <title>Chromosome-scale genome assembly of the rough periwinkle Littorina saxatilis.</title>
        <authorList>
            <person name="De Jode A."/>
            <person name="Faria R."/>
            <person name="Formenti G."/>
            <person name="Sims Y."/>
            <person name="Smith T.P."/>
            <person name="Tracey A."/>
            <person name="Wood J.M.D."/>
            <person name="Zagrodzka Z.B."/>
            <person name="Johannesson K."/>
            <person name="Butlin R.K."/>
            <person name="Leder E.H."/>
        </authorList>
    </citation>
    <scope>NUCLEOTIDE SEQUENCE [LARGE SCALE GENOMIC DNA]</scope>
    <source>
        <strain evidence="2">Snail1</strain>
        <tissue evidence="2">Muscle</tissue>
    </source>
</reference>
<dbReference type="EMBL" id="JBAMIC010000008">
    <property type="protein sequence ID" value="KAK7104573.1"/>
    <property type="molecule type" value="Genomic_DNA"/>
</dbReference>
<keyword evidence="1" id="KW-1133">Transmembrane helix</keyword>
<dbReference type="AlphaFoldDB" id="A0AAN9BEH4"/>
<evidence type="ECO:0000313" key="3">
    <source>
        <dbReference type="Proteomes" id="UP001374579"/>
    </source>
</evidence>